<dbReference type="InterPro" id="IPR043429">
    <property type="entry name" value="ArtM/GltK/GlnP/TcyL/YhdX-like"/>
</dbReference>
<dbReference type="GO" id="GO:0022857">
    <property type="term" value="F:transmembrane transporter activity"/>
    <property type="evidence" value="ECO:0007669"/>
    <property type="project" value="InterPro"/>
</dbReference>
<gene>
    <name evidence="8" type="ORF">E3N84_02310</name>
</gene>
<keyword evidence="9" id="KW-1185">Reference proteome</keyword>
<name>A0A4R8V925_9MICO</name>
<dbReference type="PANTHER" id="PTHR30614">
    <property type="entry name" value="MEMBRANE COMPONENT OF AMINO ACID ABC TRANSPORTER"/>
    <property type="match status" value="1"/>
</dbReference>
<organism evidence="8 9">
    <name type="scientific">Terrimesophilobacter mesophilus</name>
    <dbReference type="NCBI Taxonomy" id="433647"/>
    <lineage>
        <taxon>Bacteria</taxon>
        <taxon>Bacillati</taxon>
        <taxon>Actinomycetota</taxon>
        <taxon>Actinomycetes</taxon>
        <taxon>Micrococcales</taxon>
        <taxon>Microbacteriaceae</taxon>
        <taxon>Terrimesophilobacter</taxon>
    </lineage>
</organism>
<reference evidence="8 9" key="1">
    <citation type="submission" date="2019-03" db="EMBL/GenBank/DDBJ databases">
        <title>Genomics of glacier-inhabiting Cryobacterium strains.</title>
        <authorList>
            <person name="Liu Q."/>
            <person name="Xin Y.-H."/>
        </authorList>
    </citation>
    <scope>NUCLEOTIDE SEQUENCE [LARGE SCALE GENOMIC DNA]</scope>
    <source>
        <strain evidence="8 9">CGMCC 1.10440</strain>
    </source>
</reference>
<dbReference type="CDD" id="cd06261">
    <property type="entry name" value="TM_PBP2"/>
    <property type="match status" value="1"/>
</dbReference>
<comment type="caution">
    <text evidence="8">The sequence shown here is derived from an EMBL/GenBank/DDBJ whole genome shotgun (WGS) entry which is preliminary data.</text>
</comment>
<evidence type="ECO:0000256" key="7">
    <source>
        <dbReference type="RuleBase" id="RU363032"/>
    </source>
</evidence>
<proteinExistence type="inferred from homology"/>
<comment type="similarity">
    <text evidence="7">Belongs to the binding-protein-dependent transport system permease family.</text>
</comment>
<sequence>MSLSVLYDAPGPKTRRWSVIASIGGIILIVAFFVWMYLTLAAPRVNANGAAQPGMFDPSRWDIVALPDLWLSFLNGTVATLQMAAVAAALAILIGILFSFGRSSRYAWVRAITGVILEFVRGIPVLLMIFFVFLVFTAGSYWSGVFGLALYNGAIIGEALRAGVKSLPRGQREAGLSVGLTPMKTWALIEFPQAFRQMLPIILAQLVVLLKDTSLAFIVSYPELARTISLNRTFFGSRYMFTLFVIGLVIYLALNLTMSWIARFVARRSGPRLGKALPNTPRQTGIDGTRAITLPGRGFEPPDPPH</sequence>
<dbReference type="SUPFAM" id="SSF161098">
    <property type="entry name" value="MetI-like"/>
    <property type="match status" value="1"/>
</dbReference>
<feature type="transmembrane region" description="Helical" evidence="7">
    <location>
        <begin position="17"/>
        <end position="38"/>
    </location>
</feature>
<dbReference type="InterPro" id="IPR035906">
    <property type="entry name" value="MetI-like_sf"/>
</dbReference>
<evidence type="ECO:0000313" key="9">
    <source>
        <dbReference type="Proteomes" id="UP000298488"/>
    </source>
</evidence>
<dbReference type="OrthoDB" id="4543034at2"/>
<dbReference type="Pfam" id="PF00528">
    <property type="entry name" value="BPD_transp_1"/>
    <property type="match status" value="1"/>
</dbReference>
<accession>A0A4R8V925</accession>
<feature type="transmembrane region" description="Helical" evidence="7">
    <location>
        <begin position="112"/>
        <end position="135"/>
    </location>
</feature>
<feature type="transmembrane region" description="Helical" evidence="7">
    <location>
        <begin position="79"/>
        <end position="100"/>
    </location>
</feature>
<dbReference type="Proteomes" id="UP000298488">
    <property type="component" value="Unassembled WGS sequence"/>
</dbReference>
<dbReference type="GO" id="GO:0043190">
    <property type="term" value="C:ATP-binding cassette (ABC) transporter complex"/>
    <property type="evidence" value="ECO:0007669"/>
    <property type="project" value="InterPro"/>
</dbReference>
<comment type="subcellular location">
    <subcellularLocation>
        <location evidence="1 7">Cell membrane</location>
        <topology evidence="1 7">Multi-pass membrane protein</topology>
    </subcellularLocation>
</comment>
<dbReference type="GO" id="GO:0006865">
    <property type="term" value="P:amino acid transport"/>
    <property type="evidence" value="ECO:0007669"/>
    <property type="project" value="TreeGrafter"/>
</dbReference>
<dbReference type="PROSITE" id="PS50928">
    <property type="entry name" value="ABC_TM1"/>
    <property type="match status" value="1"/>
</dbReference>
<keyword evidence="4 7" id="KW-0812">Transmembrane</keyword>
<evidence type="ECO:0000256" key="4">
    <source>
        <dbReference type="ARBA" id="ARBA00022692"/>
    </source>
</evidence>
<evidence type="ECO:0000256" key="1">
    <source>
        <dbReference type="ARBA" id="ARBA00004651"/>
    </source>
</evidence>
<evidence type="ECO:0000313" key="8">
    <source>
        <dbReference type="EMBL" id="TFB78995.1"/>
    </source>
</evidence>
<protein>
    <submittedName>
        <fullName evidence="8">Amino acid ABC transporter permease</fullName>
    </submittedName>
</protein>
<dbReference type="InterPro" id="IPR000515">
    <property type="entry name" value="MetI-like"/>
</dbReference>
<evidence type="ECO:0000256" key="3">
    <source>
        <dbReference type="ARBA" id="ARBA00022475"/>
    </source>
</evidence>
<dbReference type="Gene3D" id="1.10.3720.10">
    <property type="entry name" value="MetI-like"/>
    <property type="match status" value="1"/>
</dbReference>
<dbReference type="EMBL" id="SOFI01000003">
    <property type="protein sequence ID" value="TFB78995.1"/>
    <property type="molecule type" value="Genomic_DNA"/>
</dbReference>
<keyword evidence="6 7" id="KW-0472">Membrane</keyword>
<keyword evidence="3" id="KW-1003">Cell membrane</keyword>
<dbReference type="PANTHER" id="PTHR30614:SF21">
    <property type="entry name" value="AMINO ACID ABC TRANSPORTER PERMEASE"/>
    <property type="match status" value="1"/>
</dbReference>
<dbReference type="RefSeq" id="WP_104094876.1">
    <property type="nucleotide sequence ID" value="NZ_JACHBP010000001.1"/>
</dbReference>
<keyword evidence="2 7" id="KW-0813">Transport</keyword>
<dbReference type="AlphaFoldDB" id="A0A4R8V925"/>
<evidence type="ECO:0000256" key="6">
    <source>
        <dbReference type="ARBA" id="ARBA00023136"/>
    </source>
</evidence>
<evidence type="ECO:0000256" key="5">
    <source>
        <dbReference type="ARBA" id="ARBA00022989"/>
    </source>
</evidence>
<dbReference type="NCBIfam" id="TIGR01726">
    <property type="entry name" value="HEQRo_perm_3TM"/>
    <property type="match status" value="1"/>
</dbReference>
<dbReference type="InterPro" id="IPR010065">
    <property type="entry name" value="AA_ABC_transptr_permease_3TM"/>
</dbReference>
<evidence type="ECO:0000256" key="2">
    <source>
        <dbReference type="ARBA" id="ARBA00022448"/>
    </source>
</evidence>
<feature type="transmembrane region" description="Helical" evidence="7">
    <location>
        <begin position="239"/>
        <end position="262"/>
    </location>
</feature>
<keyword evidence="5 7" id="KW-1133">Transmembrane helix</keyword>